<protein>
    <submittedName>
        <fullName evidence="1">Uncharacterized protein</fullName>
    </submittedName>
</protein>
<keyword evidence="2" id="KW-1185">Reference proteome</keyword>
<gene>
    <name evidence="1" type="ORF">HanXRQr2_Chr01g0026241</name>
</gene>
<comment type="caution">
    <text evidence="1">The sequence shown here is derived from an EMBL/GenBank/DDBJ whole genome shotgun (WGS) entry which is preliminary data.</text>
</comment>
<accession>A0A9K3JXK2</accession>
<dbReference type="EMBL" id="MNCJ02000316">
    <property type="protein sequence ID" value="KAF5822417.1"/>
    <property type="molecule type" value="Genomic_DNA"/>
</dbReference>
<evidence type="ECO:0000313" key="2">
    <source>
        <dbReference type="Proteomes" id="UP000215914"/>
    </source>
</evidence>
<reference evidence="1" key="1">
    <citation type="journal article" date="2017" name="Nature">
        <title>The sunflower genome provides insights into oil metabolism, flowering and Asterid evolution.</title>
        <authorList>
            <person name="Badouin H."/>
            <person name="Gouzy J."/>
            <person name="Grassa C.J."/>
            <person name="Murat F."/>
            <person name="Staton S.E."/>
            <person name="Cottret L."/>
            <person name="Lelandais-Briere C."/>
            <person name="Owens G.L."/>
            <person name="Carrere S."/>
            <person name="Mayjonade B."/>
            <person name="Legrand L."/>
            <person name="Gill N."/>
            <person name="Kane N.C."/>
            <person name="Bowers J.E."/>
            <person name="Hubner S."/>
            <person name="Bellec A."/>
            <person name="Berard A."/>
            <person name="Berges H."/>
            <person name="Blanchet N."/>
            <person name="Boniface M.C."/>
            <person name="Brunel D."/>
            <person name="Catrice O."/>
            <person name="Chaidir N."/>
            <person name="Claudel C."/>
            <person name="Donnadieu C."/>
            <person name="Faraut T."/>
            <person name="Fievet G."/>
            <person name="Helmstetter N."/>
            <person name="King M."/>
            <person name="Knapp S.J."/>
            <person name="Lai Z."/>
            <person name="Le Paslier M.C."/>
            <person name="Lippi Y."/>
            <person name="Lorenzon L."/>
            <person name="Mandel J.R."/>
            <person name="Marage G."/>
            <person name="Marchand G."/>
            <person name="Marquand E."/>
            <person name="Bret-Mestries E."/>
            <person name="Morien E."/>
            <person name="Nambeesan S."/>
            <person name="Nguyen T."/>
            <person name="Pegot-Espagnet P."/>
            <person name="Pouilly N."/>
            <person name="Raftis F."/>
            <person name="Sallet E."/>
            <person name="Schiex T."/>
            <person name="Thomas J."/>
            <person name="Vandecasteele C."/>
            <person name="Vares D."/>
            <person name="Vear F."/>
            <person name="Vautrin S."/>
            <person name="Crespi M."/>
            <person name="Mangin B."/>
            <person name="Burke J.M."/>
            <person name="Salse J."/>
            <person name="Munos S."/>
            <person name="Vincourt P."/>
            <person name="Rieseberg L.H."/>
            <person name="Langlade N.B."/>
        </authorList>
    </citation>
    <scope>NUCLEOTIDE SEQUENCE</scope>
    <source>
        <tissue evidence="1">Leaves</tissue>
    </source>
</reference>
<dbReference type="Gramene" id="mRNA:HanXRQr2_Chr01g0026241">
    <property type="protein sequence ID" value="mRNA:HanXRQr2_Chr01g0026241"/>
    <property type="gene ID" value="HanXRQr2_Chr01g0026241"/>
</dbReference>
<reference evidence="1" key="2">
    <citation type="submission" date="2020-06" db="EMBL/GenBank/DDBJ databases">
        <title>Helianthus annuus Genome sequencing and assembly Release 2.</title>
        <authorList>
            <person name="Gouzy J."/>
            <person name="Langlade N."/>
            <person name="Munos S."/>
        </authorList>
    </citation>
    <scope>NUCLEOTIDE SEQUENCE</scope>
    <source>
        <tissue evidence="1">Leaves</tissue>
    </source>
</reference>
<organism evidence="1 2">
    <name type="scientific">Helianthus annuus</name>
    <name type="common">Common sunflower</name>
    <dbReference type="NCBI Taxonomy" id="4232"/>
    <lineage>
        <taxon>Eukaryota</taxon>
        <taxon>Viridiplantae</taxon>
        <taxon>Streptophyta</taxon>
        <taxon>Embryophyta</taxon>
        <taxon>Tracheophyta</taxon>
        <taxon>Spermatophyta</taxon>
        <taxon>Magnoliopsida</taxon>
        <taxon>eudicotyledons</taxon>
        <taxon>Gunneridae</taxon>
        <taxon>Pentapetalae</taxon>
        <taxon>asterids</taxon>
        <taxon>campanulids</taxon>
        <taxon>Asterales</taxon>
        <taxon>Asteraceae</taxon>
        <taxon>Asteroideae</taxon>
        <taxon>Heliantheae alliance</taxon>
        <taxon>Heliantheae</taxon>
        <taxon>Helianthus</taxon>
    </lineage>
</organism>
<evidence type="ECO:0000313" key="1">
    <source>
        <dbReference type="EMBL" id="KAF5822417.1"/>
    </source>
</evidence>
<proteinExistence type="predicted"/>
<name>A0A9K3JXK2_HELAN</name>
<dbReference type="AlphaFoldDB" id="A0A9K3JXK2"/>
<sequence>MIWTTDIHFTRIAISIPSSLTTHISQTSSDFLLSFSLFLSGHCRLFFYLYRELKDFVA</sequence>
<dbReference type="Proteomes" id="UP000215914">
    <property type="component" value="Unassembled WGS sequence"/>
</dbReference>